<dbReference type="Pfam" id="PF07690">
    <property type="entry name" value="MFS_1"/>
    <property type="match status" value="1"/>
</dbReference>
<dbReference type="InterPro" id="IPR011701">
    <property type="entry name" value="MFS"/>
</dbReference>
<feature type="transmembrane region" description="Helical" evidence="6">
    <location>
        <begin position="408"/>
        <end position="434"/>
    </location>
</feature>
<gene>
    <name evidence="8" type="ORF">MTBBW1_2320013</name>
</gene>
<feature type="transmembrane region" description="Helical" evidence="6">
    <location>
        <begin position="489"/>
        <end position="508"/>
    </location>
</feature>
<dbReference type="RefSeq" id="WP_186441692.1">
    <property type="nucleotide sequence ID" value="NZ_LT828562.1"/>
</dbReference>
<keyword evidence="3 6" id="KW-0812">Transmembrane</keyword>
<evidence type="ECO:0000256" key="6">
    <source>
        <dbReference type="SAM" id="Phobius"/>
    </source>
</evidence>
<feature type="transmembrane region" description="Helical" evidence="6">
    <location>
        <begin position="857"/>
        <end position="882"/>
    </location>
</feature>
<evidence type="ECO:0000256" key="5">
    <source>
        <dbReference type="ARBA" id="ARBA00023136"/>
    </source>
</evidence>
<feature type="transmembrane region" description="Helical" evidence="6">
    <location>
        <begin position="212"/>
        <end position="233"/>
    </location>
</feature>
<feature type="transmembrane region" description="Helical" evidence="6">
    <location>
        <begin position="888"/>
        <end position="907"/>
    </location>
</feature>
<evidence type="ECO:0000256" key="1">
    <source>
        <dbReference type="ARBA" id="ARBA00004651"/>
    </source>
</evidence>
<name>A0A1W1HDN3_9BACT</name>
<keyword evidence="5 6" id="KW-0472">Membrane</keyword>
<dbReference type="PANTHER" id="PTHR43124">
    <property type="entry name" value="PURINE EFFLUX PUMP PBUE"/>
    <property type="match status" value="1"/>
</dbReference>
<dbReference type="SUPFAM" id="SSF103473">
    <property type="entry name" value="MFS general substrate transporter"/>
    <property type="match status" value="1"/>
</dbReference>
<dbReference type="GO" id="GO:0005886">
    <property type="term" value="C:plasma membrane"/>
    <property type="evidence" value="ECO:0007669"/>
    <property type="project" value="UniProtKB-SubCell"/>
</dbReference>
<sequence>MNNNSETTSRHHYGTGMKIKLITSSILLLILALGFNTMLSLSSLEDIYIGSTFSKYTAIGNDLKRKIEKSIKFGKKIDKFFGMNSLLDEMRTHLIKDSFLPEDQKKNLQHDDFNLSVFLVLPHNEIRYSTDNAMIGDKLPLEVNGYFNEVFDNEGNENYSDKNFYKFEKEYYIALPVYKSVNKPWVGFIVIKLNERQVKAFINTVLMHDLELIGYILLGVVAVFIIFFFVILPGDSKKGGTSQRVVSVSVILILLIAQIFFSVFNTNSFKNYYLDISREKTAVLGSILKEDIEYLLNKGIALKRLFMMERMLGEIVSTSPELSNITIFDSEMHPLYMAERDRIIDFGKSGDEIAFAVDHYNKFKGSDYHVLINIMKGKSSEGSESHDNIGSISITISQKVLMSELTGIILDSITVLVISVLFLMELLVILFQFFSKEIDSIKNIARVNFNAIRPAIFIFFFGQTISVSFLPLYMEQLYEPFLGLSKEMIMGLPICTTMLFGGISPLIAGPWVDRRGWHEAFFTGVFLTAGGFVYTWLAPDAVHIIISRAFVGFGYGLTFMAANGFVVAFTDEKSKSQGLTRLIAGCYAGYICGSSTGGMLADRFGYNPVFFIGAVLISFSLIYALVFMKNAIVKKAGQVSENKEDGIFADAQRSYRISEVNNADRVFEISKDDRVSEISKDDRFSEINKDDLISNGNKDAHPPAAFQSDIDHGDEVPASKGTLLSFLTDIRVLALSVLFILPSSMITVGFLNYFMPIYIDSIGSTPSNIGRLLMVHGLFFIYIAPFFSRFIDHSSQKARYILLSGVIGSAGLGIFYFYGGMPAIIASVIILGFAGSFEAQIPYALDLKTTKALGSAQAIAILSSVEKIGQVAGPILFGWLILGQPDSRNLYNMGLAYLAIVLIFFMVGKGGKAEAAC</sequence>
<dbReference type="InterPro" id="IPR020846">
    <property type="entry name" value="MFS_dom"/>
</dbReference>
<evidence type="ECO:0000256" key="2">
    <source>
        <dbReference type="ARBA" id="ARBA00022475"/>
    </source>
</evidence>
<evidence type="ECO:0000256" key="3">
    <source>
        <dbReference type="ARBA" id="ARBA00022692"/>
    </source>
</evidence>
<feature type="transmembrane region" description="Helical" evidence="6">
    <location>
        <begin position="732"/>
        <end position="754"/>
    </location>
</feature>
<keyword evidence="4 6" id="KW-1133">Transmembrane helix</keyword>
<feature type="transmembrane region" description="Helical" evidence="6">
    <location>
        <begin position="606"/>
        <end position="626"/>
    </location>
</feature>
<evidence type="ECO:0000313" key="9">
    <source>
        <dbReference type="Proteomes" id="UP000191931"/>
    </source>
</evidence>
<proteinExistence type="predicted"/>
<dbReference type="Gene3D" id="1.20.1250.20">
    <property type="entry name" value="MFS general substrate transporter like domains"/>
    <property type="match status" value="1"/>
</dbReference>
<feature type="transmembrane region" description="Helical" evidence="6">
    <location>
        <begin position="21"/>
        <end position="41"/>
    </location>
</feature>
<evidence type="ECO:0000259" key="7">
    <source>
        <dbReference type="PROSITE" id="PS50850"/>
    </source>
</evidence>
<dbReference type="EMBL" id="FWEV01000149">
    <property type="protein sequence ID" value="SLM30597.1"/>
    <property type="molecule type" value="Genomic_DNA"/>
</dbReference>
<evidence type="ECO:0000313" key="8">
    <source>
        <dbReference type="EMBL" id="SLM30597.1"/>
    </source>
</evidence>
<feature type="transmembrane region" description="Helical" evidence="6">
    <location>
        <begin position="769"/>
        <end position="788"/>
    </location>
</feature>
<organism evidence="8 9">
    <name type="scientific">Desulfamplus magnetovallimortis</name>
    <dbReference type="NCBI Taxonomy" id="1246637"/>
    <lineage>
        <taxon>Bacteria</taxon>
        <taxon>Pseudomonadati</taxon>
        <taxon>Thermodesulfobacteriota</taxon>
        <taxon>Desulfobacteria</taxon>
        <taxon>Desulfobacterales</taxon>
        <taxon>Desulfobacteraceae</taxon>
        <taxon>Desulfamplus</taxon>
    </lineage>
</organism>
<feature type="transmembrane region" description="Helical" evidence="6">
    <location>
        <begin position="800"/>
        <end position="818"/>
    </location>
</feature>
<feature type="transmembrane region" description="Helical" evidence="6">
    <location>
        <begin position="245"/>
        <end position="264"/>
    </location>
</feature>
<feature type="transmembrane region" description="Helical" evidence="6">
    <location>
        <begin position="455"/>
        <end position="474"/>
    </location>
</feature>
<dbReference type="STRING" id="1246637.MTBBW1_2320013"/>
<accession>A0A1W1HDN3</accession>
<feature type="transmembrane region" description="Helical" evidence="6">
    <location>
        <begin position="549"/>
        <end position="570"/>
    </location>
</feature>
<dbReference type="PANTHER" id="PTHR43124:SF3">
    <property type="entry name" value="CHLORAMPHENICOL EFFLUX PUMP RV0191"/>
    <property type="match status" value="1"/>
</dbReference>
<protein>
    <recommendedName>
        <fullName evidence="7">Major facilitator superfamily (MFS) profile domain-containing protein</fullName>
    </recommendedName>
</protein>
<keyword evidence="2" id="KW-1003">Cell membrane</keyword>
<dbReference type="GO" id="GO:0022857">
    <property type="term" value="F:transmembrane transporter activity"/>
    <property type="evidence" value="ECO:0007669"/>
    <property type="project" value="InterPro"/>
</dbReference>
<reference evidence="8 9" key="1">
    <citation type="submission" date="2017-03" db="EMBL/GenBank/DDBJ databases">
        <authorList>
            <person name="Afonso C.L."/>
            <person name="Miller P.J."/>
            <person name="Scott M.A."/>
            <person name="Spackman E."/>
            <person name="Goraichik I."/>
            <person name="Dimitrov K.M."/>
            <person name="Suarez D.L."/>
            <person name="Swayne D.E."/>
        </authorList>
    </citation>
    <scope>NUCLEOTIDE SEQUENCE [LARGE SCALE GENOMIC DNA]</scope>
    <source>
        <strain evidence="8">PRJEB14757</strain>
    </source>
</reference>
<comment type="subcellular location">
    <subcellularLocation>
        <location evidence="1">Cell membrane</location>
        <topology evidence="1">Multi-pass membrane protein</topology>
    </subcellularLocation>
</comment>
<feature type="transmembrane region" description="Helical" evidence="6">
    <location>
        <begin position="520"/>
        <end position="537"/>
    </location>
</feature>
<feature type="transmembrane region" description="Helical" evidence="6">
    <location>
        <begin position="824"/>
        <end position="845"/>
    </location>
</feature>
<feature type="transmembrane region" description="Helical" evidence="6">
    <location>
        <begin position="582"/>
        <end position="600"/>
    </location>
</feature>
<dbReference type="AlphaFoldDB" id="A0A1W1HDN3"/>
<evidence type="ECO:0000256" key="4">
    <source>
        <dbReference type="ARBA" id="ARBA00022989"/>
    </source>
</evidence>
<dbReference type="PROSITE" id="PS50850">
    <property type="entry name" value="MFS"/>
    <property type="match status" value="1"/>
</dbReference>
<feature type="domain" description="Major facilitator superfamily (MFS) profile" evidence="7">
    <location>
        <begin position="448"/>
        <end position="911"/>
    </location>
</feature>
<dbReference type="InterPro" id="IPR036259">
    <property type="entry name" value="MFS_trans_sf"/>
</dbReference>
<dbReference type="Proteomes" id="UP000191931">
    <property type="component" value="Unassembled WGS sequence"/>
</dbReference>
<dbReference type="InterPro" id="IPR050189">
    <property type="entry name" value="MFS_Efflux_Transporters"/>
</dbReference>
<keyword evidence="9" id="KW-1185">Reference proteome</keyword>